<dbReference type="EMBL" id="LUGH01000398">
    <property type="protein sequence ID" value="OBZ85421.1"/>
    <property type="molecule type" value="Genomic_DNA"/>
</dbReference>
<dbReference type="InterPro" id="IPR050302">
    <property type="entry name" value="Rab_GAP_TBC_domain"/>
</dbReference>
<comment type="caution">
    <text evidence="2">The sequence shown here is derived from an EMBL/GenBank/DDBJ whole genome shotgun (WGS) entry which is preliminary data.</text>
</comment>
<name>A0A1C7N8L1_9FUNG</name>
<evidence type="ECO:0000313" key="2">
    <source>
        <dbReference type="EMBL" id="OBZ85421.1"/>
    </source>
</evidence>
<keyword evidence="3" id="KW-1185">Reference proteome</keyword>
<gene>
    <name evidence="2" type="primary">gyp3_1</name>
    <name evidence="2" type="ORF">A0J61_06534</name>
</gene>
<organism evidence="2 3">
    <name type="scientific">Choanephora cucurbitarum</name>
    <dbReference type="NCBI Taxonomy" id="101091"/>
    <lineage>
        <taxon>Eukaryota</taxon>
        <taxon>Fungi</taxon>
        <taxon>Fungi incertae sedis</taxon>
        <taxon>Mucoromycota</taxon>
        <taxon>Mucoromycotina</taxon>
        <taxon>Mucoromycetes</taxon>
        <taxon>Mucorales</taxon>
        <taxon>Mucorineae</taxon>
        <taxon>Choanephoraceae</taxon>
        <taxon>Choanephoroideae</taxon>
        <taxon>Choanephora</taxon>
    </lineage>
</organism>
<dbReference type="Gene3D" id="1.10.472.80">
    <property type="entry name" value="Ypt/Rab-GAP domain of gyp1p, domain 3"/>
    <property type="match status" value="1"/>
</dbReference>
<dbReference type="PANTHER" id="PTHR47219:SF20">
    <property type="entry name" value="TBC1 DOMAIN FAMILY MEMBER 2B"/>
    <property type="match status" value="1"/>
</dbReference>
<dbReference type="Gene3D" id="1.10.8.270">
    <property type="entry name" value="putative rabgap domain of human tbc1 domain family member 14 like domains"/>
    <property type="match status" value="1"/>
</dbReference>
<dbReference type="GO" id="GO:0005096">
    <property type="term" value="F:GTPase activator activity"/>
    <property type="evidence" value="ECO:0007669"/>
    <property type="project" value="TreeGrafter"/>
</dbReference>
<dbReference type="Pfam" id="PF00566">
    <property type="entry name" value="RabGAP-TBC"/>
    <property type="match status" value="1"/>
</dbReference>
<feature type="domain" description="Rab-GAP TBC" evidence="1">
    <location>
        <begin position="207"/>
        <end position="428"/>
    </location>
</feature>
<dbReference type="Proteomes" id="UP000093000">
    <property type="component" value="Unassembled WGS sequence"/>
</dbReference>
<protein>
    <submittedName>
        <fullName evidence="2">GTPase-activating protein gyp3</fullName>
    </submittedName>
</protein>
<accession>A0A1C7N8L1</accession>
<dbReference type="InterPro" id="IPR035969">
    <property type="entry name" value="Rab-GAP_TBC_sf"/>
</dbReference>
<dbReference type="FunCoup" id="A0A1C7N8L1">
    <property type="interactions" value="97"/>
</dbReference>
<evidence type="ECO:0000259" key="1">
    <source>
        <dbReference type="PROSITE" id="PS50086"/>
    </source>
</evidence>
<dbReference type="AlphaFoldDB" id="A0A1C7N8L1"/>
<dbReference type="SMART" id="SM00164">
    <property type="entry name" value="TBC"/>
    <property type="match status" value="1"/>
</dbReference>
<dbReference type="InterPro" id="IPR000195">
    <property type="entry name" value="Rab-GAP-TBC_dom"/>
</dbReference>
<dbReference type="Gene3D" id="1.10.10.750">
    <property type="entry name" value="Ypt/Rab-GAP domain of gyp1p, domain 1"/>
    <property type="match status" value="1"/>
</dbReference>
<dbReference type="GO" id="GO:0031267">
    <property type="term" value="F:small GTPase binding"/>
    <property type="evidence" value="ECO:0007669"/>
    <property type="project" value="TreeGrafter"/>
</dbReference>
<dbReference type="InParanoid" id="A0A1C7N8L1"/>
<proteinExistence type="predicted"/>
<evidence type="ECO:0000313" key="3">
    <source>
        <dbReference type="Proteomes" id="UP000093000"/>
    </source>
</evidence>
<dbReference type="OrthoDB" id="294251at2759"/>
<sequence>MTIQQTVNQHGLFRYLSGSTEKLFKEKTAYHSPFESTKDTINFDSMLIDKCGSSITLSSSYSDKSDISMDEDEDDDRFVLTPSSSSTLTSTQLHDKEDSIDYDAIVINSQDQPWRLDHAFNMNDKQCDYFFIDRNENVIVNADIERDVYGFKRPTQWIKTHYLHQFDDYYQPILSRQRKVWEAMIDQHHGQLPPTDFPQLKSTIRQGIPSEIRGKVWMHYSGALKKMEANPDVYNSLVNTAIKMGEYNEHADMIQRDLHRTFPDNMNFECAYFVDQQGTTFMEPEKNSKLQSLKRILLAFTIYSPQIGYCQSLNYLAGFFLLFVSSEEEAFWLLVTTVNDFMPEKMYDVTMEGVHIDQSVLMMMIYEKLPHIWSKITPDGRCFWESDREKEELPHMTLITSHWFLTMFINILPIETVLRIWDCFFFEGYNVLFQVTLTIIQMNQEQISVIKDPIEIFQILQNMPKRLIDCHSFMNVSIPSVHLELNLIK</sequence>
<dbReference type="STRING" id="101091.A0A1C7N8L1"/>
<dbReference type="PROSITE" id="PS50086">
    <property type="entry name" value="TBC_RABGAP"/>
    <property type="match status" value="1"/>
</dbReference>
<dbReference type="PANTHER" id="PTHR47219">
    <property type="entry name" value="RAB GTPASE-ACTIVATING PROTEIN 1-LIKE"/>
    <property type="match status" value="1"/>
</dbReference>
<reference evidence="2 3" key="1">
    <citation type="submission" date="2016-03" db="EMBL/GenBank/DDBJ databases">
        <title>Choanephora cucurbitarum.</title>
        <authorList>
            <person name="Min B."/>
            <person name="Park H."/>
            <person name="Park J.-H."/>
            <person name="Shin H.-D."/>
            <person name="Choi I.-G."/>
        </authorList>
    </citation>
    <scope>NUCLEOTIDE SEQUENCE [LARGE SCALE GENOMIC DNA]</scope>
    <source>
        <strain evidence="2 3">KUS-F28377</strain>
    </source>
</reference>
<dbReference type="FunFam" id="1.10.8.270:FF:000016">
    <property type="entry name" value="TBC1 domain family member 2A"/>
    <property type="match status" value="1"/>
</dbReference>
<dbReference type="SUPFAM" id="SSF47923">
    <property type="entry name" value="Ypt/Rab-GAP domain of gyp1p"/>
    <property type="match status" value="2"/>
</dbReference>